<evidence type="ECO:0000256" key="2">
    <source>
        <dbReference type="ARBA" id="ARBA00022857"/>
    </source>
</evidence>
<dbReference type="PANTHER" id="PTHR42760">
    <property type="entry name" value="SHORT-CHAIN DEHYDROGENASES/REDUCTASES FAMILY MEMBER"/>
    <property type="match status" value="1"/>
</dbReference>
<dbReference type="Pfam" id="PF00106">
    <property type="entry name" value="adh_short"/>
    <property type="match status" value="1"/>
</dbReference>
<dbReference type="PANTHER" id="PTHR42760:SF122">
    <property type="entry name" value="NAD(P)-BINDING PROTEIN"/>
    <property type="match status" value="1"/>
</dbReference>
<comment type="similarity">
    <text evidence="1">Belongs to the short-chain dehydrogenases/reductases (SDR) family.</text>
</comment>
<feature type="region of interest" description="Disordered" evidence="3">
    <location>
        <begin position="1"/>
        <end position="23"/>
    </location>
</feature>
<dbReference type="CDD" id="cd05233">
    <property type="entry name" value="SDR_c"/>
    <property type="match status" value="1"/>
</dbReference>
<dbReference type="GO" id="GO:0048038">
    <property type="term" value="F:quinone binding"/>
    <property type="evidence" value="ECO:0007669"/>
    <property type="project" value="TreeGrafter"/>
</dbReference>
<evidence type="ECO:0000313" key="5">
    <source>
        <dbReference type="Proteomes" id="UP000008142"/>
    </source>
</evidence>
<name>F0UAH1_AJEC8</name>
<dbReference type="PRINTS" id="PR00081">
    <property type="entry name" value="GDHRDH"/>
</dbReference>
<reference evidence="5" key="1">
    <citation type="submission" date="2008-07" db="EMBL/GenBank/DDBJ databases">
        <title>Annotation of Ajellomyces capsulatus strain H88.</title>
        <authorList>
            <person name="Champion M."/>
            <person name="Cuomo C."/>
            <person name="Ma L.-J."/>
            <person name="Henn M.R."/>
            <person name="Sil A."/>
            <person name="Goldman B."/>
            <person name="Young S.K."/>
            <person name="Kodira C.D."/>
            <person name="Zeng Q."/>
            <person name="Koehrsen M."/>
            <person name="Alvarado L."/>
            <person name="Berlin A."/>
            <person name="Borenstein D."/>
            <person name="Chen Z."/>
            <person name="Engels R."/>
            <person name="Freedman E."/>
            <person name="Gellesch M."/>
            <person name="Goldberg J."/>
            <person name="Griggs A."/>
            <person name="Gujja S."/>
            <person name="Heiman D."/>
            <person name="Hepburn T."/>
            <person name="Howarth C."/>
            <person name="Jen D."/>
            <person name="Larson L."/>
            <person name="Lewis B."/>
            <person name="Mehta T."/>
            <person name="Park D."/>
            <person name="Pearson M."/>
            <person name="Roberts A."/>
            <person name="Saif S."/>
            <person name="Shea T."/>
            <person name="Shenoy N."/>
            <person name="Sisk P."/>
            <person name="Stolte C."/>
            <person name="Sykes S."/>
            <person name="Walk T."/>
            <person name="White J."/>
            <person name="Yandava C."/>
            <person name="Klein B."/>
            <person name="McEwen J.G."/>
            <person name="Puccia R."/>
            <person name="Goldman G.H."/>
            <person name="Felipe M.S."/>
            <person name="Nino-Vega G."/>
            <person name="San-Blas G."/>
            <person name="Taylor J."/>
            <person name="Mendoza L."/>
            <person name="Galagan J."/>
            <person name="Nusbaum C."/>
            <person name="Birren B."/>
        </authorList>
    </citation>
    <scope>NUCLEOTIDE SEQUENCE [LARGE SCALE GENOMIC DNA]</scope>
    <source>
        <strain evidence="5">H88</strain>
    </source>
</reference>
<protein>
    <submittedName>
        <fullName evidence="4">Short-chain dehydrogenase/reductase SDR</fullName>
    </submittedName>
</protein>
<proteinExistence type="inferred from homology"/>
<organism evidence="5">
    <name type="scientific">Ajellomyces capsulatus (strain H88)</name>
    <name type="common">Darling's disease fungus</name>
    <name type="synonym">Histoplasma capsulatum</name>
    <dbReference type="NCBI Taxonomy" id="544711"/>
    <lineage>
        <taxon>Eukaryota</taxon>
        <taxon>Fungi</taxon>
        <taxon>Dikarya</taxon>
        <taxon>Ascomycota</taxon>
        <taxon>Pezizomycotina</taxon>
        <taxon>Eurotiomycetes</taxon>
        <taxon>Eurotiomycetidae</taxon>
        <taxon>Onygenales</taxon>
        <taxon>Ajellomycetaceae</taxon>
        <taxon>Histoplasma</taxon>
    </lineage>
</organism>
<dbReference type="InterPro" id="IPR002347">
    <property type="entry name" value="SDR_fam"/>
</dbReference>
<dbReference type="STRING" id="544711.F0UAH1"/>
<dbReference type="OrthoDB" id="1393670at2759"/>
<dbReference type="HOGENOM" id="CLU_885576_0_0_1"/>
<dbReference type="InterPro" id="IPR036291">
    <property type="entry name" value="NAD(P)-bd_dom_sf"/>
</dbReference>
<accession>F0UAH1</accession>
<evidence type="ECO:0000256" key="1">
    <source>
        <dbReference type="ARBA" id="ARBA00006484"/>
    </source>
</evidence>
<dbReference type="AlphaFoldDB" id="F0UAH1"/>
<dbReference type="Proteomes" id="UP000008142">
    <property type="component" value="Unassembled WGS sequence"/>
</dbReference>
<gene>
    <name evidence="4" type="ORF">HCEG_02105</name>
</gene>
<dbReference type="GO" id="GO:0006633">
    <property type="term" value="P:fatty acid biosynthetic process"/>
    <property type="evidence" value="ECO:0007669"/>
    <property type="project" value="TreeGrafter"/>
</dbReference>
<sequence length="314" mass="34281">MAETTTISSDPPSRSLAGKDRHRHRRRLALVTASATDATISTLLAHDGCYVICLDRNLDWASRGVEMIEYAVPATQRNEGEEVKGDIVNMGSVAGLKGGMPHLLYPMDKGAVVNMTSAMAAHHAVDGIKVNCVCPGMLYTPMMVQKIPSLALVSALLPSYRAWRKAERGGKRTRWIRFLFVPVTSENCKSLVIVPRPRAFIGPSSCSQSGRIIRTGRDGDVCLSRICVTGLYGVTTRGLYGVEQRHVSNLPPHPAGQAVRIHGCTGLRTASAWWTGRWWLAPYDGTRSQMISSSTAARASWLAGDRILPYRHGN</sequence>
<dbReference type="SUPFAM" id="SSF51735">
    <property type="entry name" value="NAD(P)-binding Rossmann-fold domains"/>
    <property type="match status" value="1"/>
</dbReference>
<dbReference type="Gene3D" id="3.40.50.720">
    <property type="entry name" value="NAD(P)-binding Rossmann-like Domain"/>
    <property type="match status" value="1"/>
</dbReference>
<evidence type="ECO:0000313" key="4">
    <source>
        <dbReference type="EMBL" id="EGC42890.1"/>
    </source>
</evidence>
<evidence type="ECO:0000256" key="3">
    <source>
        <dbReference type="SAM" id="MobiDB-lite"/>
    </source>
</evidence>
<keyword evidence="2" id="KW-0521">NADP</keyword>
<feature type="compositionally biased region" description="Polar residues" evidence="3">
    <location>
        <begin position="1"/>
        <end position="12"/>
    </location>
</feature>
<dbReference type="EMBL" id="DS990637">
    <property type="protein sequence ID" value="EGC42890.1"/>
    <property type="molecule type" value="Genomic_DNA"/>
</dbReference>
<dbReference type="GO" id="GO:0016616">
    <property type="term" value="F:oxidoreductase activity, acting on the CH-OH group of donors, NAD or NADP as acceptor"/>
    <property type="evidence" value="ECO:0007669"/>
    <property type="project" value="TreeGrafter"/>
</dbReference>